<accession>A0A9N9NFW0</accession>
<dbReference type="OrthoDB" id="2429546at2759"/>
<proteinExistence type="predicted"/>
<sequence>MLKNFPVSQFISDIWGQDIEQLWYEFYQLYSILQQPQLSDQVYQYKVDAENWADVMPYMYVFAKHVPIFMQQLKAKGLSLQIFSISAIKKKNHKQIRLFFGDTTMEGGSKKMSVVYDMMSYENKQFFYLINNISTEITIQNIHIYNKENLLN</sequence>
<organism evidence="1 2">
    <name type="scientific">Cetraspora pellucida</name>
    <dbReference type="NCBI Taxonomy" id="1433469"/>
    <lineage>
        <taxon>Eukaryota</taxon>
        <taxon>Fungi</taxon>
        <taxon>Fungi incertae sedis</taxon>
        <taxon>Mucoromycota</taxon>
        <taxon>Glomeromycotina</taxon>
        <taxon>Glomeromycetes</taxon>
        <taxon>Diversisporales</taxon>
        <taxon>Gigasporaceae</taxon>
        <taxon>Cetraspora</taxon>
    </lineage>
</organism>
<protein>
    <submittedName>
        <fullName evidence="1">7009_t:CDS:1</fullName>
    </submittedName>
</protein>
<gene>
    <name evidence="1" type="ORF">CPELLU_LOCUS13473</name>
</gene>
<dbReference type="AlphaFoldDB" id="A0A9N9NFW0"/>
<dbReference type="EMBL" id="CAJVQA010014371">
    <property type="protein sequence ID" value="CAG8730652.1"/>
    <property type="molecule type" value="Genomic_DNA"/>
</dbReference>
<reference evidence="1" key="1">
    <citation type="submission" date="2021-06" db="EMBL/GenBank/DDBJ databases">
        <authorList>
            <person name="Kallberg Y."/>
            <person name="Tangrot J."/>
            <person name="Rosling A."/>
        </authorList>
    </citation>
    <scope>NUCLEOTIDE SEQUENCE</scope>
    <source>
        <strain evidence="1">FL966</strain>
    </source>
</reference>
<keyword evidence="2" id="KW-1185">Reference proteome</keyword>
<dbReference type="Proteomes" id="UP000789759">
    <property type="component" value="Unassembled WGS sequence"/>
</dbReference>
<comment type="caution">
    <text evidence="1">The sequence shown here is derived from an EMBL/GenBank/DDBJ whole genome shotgun (WGS) entry which is preliminary data.</text>
</comment>
<name>A0A9N9NFW0_9GLOM</name>
<evidence type="ECO:0000313" key="2">
    <source>
        <dbReference type="Proteomes" id="UP000789759"/>
    </source>
</evidence>
<evidence type="ECO:0000313" key="1">
    <source>
        <dbReference type="EMBL" id="CAG8730652.1"/>
    </source>
</evidence>